<evidence type="ECO:0000313" key="7">
    <source>
        <dbReference type="EMBL" id="GMN35965.1"/>
    </source>
</evidence>
<protein>
    <recommendedName>
        <fullName evidence="5">Serine/threonine-protein phosphatase 2A 55 kDa regulatory subunit B</fullName>
    </recommendedName>
</protein>
<reference evidence="7" key="1">
    <citation type="submission" date="2023-07" db="EMBL/GenBank/DDBJ databases">
        <title>draft genome sequence of fig (Ficus carica).</title>
        <authorList>
            <person name="Takahashi T."/>
            <person name="Nishimura K."/>
        </authorList>
    </citation>
    <scope>NUCLEOTIDE SEQUENCE</scope>
</reference>
<organism evidence="7 8">
    <name type="scientific">Ficus carica</name>
    <name type="common">Common fig</name>
    <dbReference type="NCBI Taxonomy" id="3494"/>
    <lineage>
        <taxon>Eukaryota</taxon>
        <taxon>Viridiplantae</taxon>
        <taxon>Streptophyta</taxon>
        <taxon>Embryophyta</taxon>
        <taxon>Tracheophyta</taxon>
        <taxon>Spermatophyta</taxon>
        <taxon>Magnoliopsida</taxon>
        <taxon>eudicotyledons</taxon>
        <taxon>Gunneridae</taxon>
        <taxon>Pentapetalae</taxon>
        <taxon>rosids</taxon>
        <taxon>fabids</taxon>
        <taxon>Rosales</taxon>
        <taxon>Moraceae</taxon>
        <taxon>Ficeae</taxon>
        <taxon>Ficus</taxon>
    </lineage>
</organism>
<dbReference type="InterPro" id="IPR001680">
    <property type="entry name" value="WD40_rpt"/>
</dbReference>
<evidence type="ECO:0000256" key="4">
    <source>
        <dbReference type="ARBA" id="ARBA00034298"/>
    </source>
</evidence>
<dbReference type="AlphaFoldDB" id="A0AA88CXU9"/>
<keyword evidence="2 5" id="KW-0853">WD repeat</keyword>
<dbReference type="PIRSF" id="PIRSF037309">
    <property type="entry name" value="PP2A_PR55"/>
    <property type="match status" value="1"/>
</dbReference>
<evidence type="ECO:0000256" key="2">
    <source>
        <dbReference type="ARBA" id="ARBA00022574"/>
    </source>
</evidence>
<sequence length="472" mass="52484">MNGGGEAASASAPAAAGPLEWKFSQVFGERTAGEEVQEVDIISAIEFDRAGDHLATGDRGGRVVLFERTDTRDHGGDRRDLERMDYSMSRHPEFRYKTEFQSHEPEIHEKKVKKICEMNVDPAKAVGNGPVVGSVSTSSKPYLANGGCKERSISYPDNHTSFPSEGYPSLKLPTVTHETSLMARCRRVYAHAHDYHINSISNNSDGETFISADDLRINLWNLEISNQSFNIVDVKPANMEDLTEVITSAEFHPTHCNTLAYSSSKGSIRLIDMRQSALCDTHSKLFEEQEAPGSRSFFTEIIASISDIKFAKDGRHILSRDYMTLKLWDINMDSGPVATFQVHEYLRPRLCDLYENDSIFDKFECCLSGDGLRVATGSYSNLFRVFGCSEGSTEATTLEASKNPMRRQVQNPSRPRSLGTLPRVLRRGADNSGADANGNTFDFTTKLLHLAWHPTENALACAASNSLYMYYA</sequence>
<proteinExistence type="inferred from homology"/>
<dbReference type="PRINTS" id="PR00600">
    <property type="entry name" value="PP2APR55"/>
</dbReference>
<name>A0AA88CXU9_FICCA</name>
<dbReference type="GO" id="GO:0000159">
    <property type="term" value="C:protein phosphatase type 2A complex"/>
    <property type="evidence" value="ECO:0007669"/>
    <property type="project" value="UniProtKB-UniRule"/>
</dbReference>
<keyword evidence="3 5" id="KW-0677">Repeat</keyword>
<dbReference type="InterPro" id="IPR018067">
    <property type="entry name" value="PP2A_PR55_CS"/>
</dbReference>
<gene>
    <name evidence="7" type="ORF">TIFTF001_005650</name>
</gene>
<dbReference type="InterPro" id="IPR000009">
    <property type="entry name" value="PP2A_PR55"/>
</dbReference>
<evidence type="ECO:0000256" key="5">
    <source>
        <dbReference type="RuleBase" id="RU331113"/>
    </source>
</evidence>
<dbReference type="PROSITE" id="PS01025">
    <property type="entry name" value="PR55_2"/>
    <property type="match status" value="1"/>
</dbReference>
<dbReference type="SMART" id="SM00320">
    <property type="entry name" value="WD40"/>
    <property type="match status" value="5"/>
</dbReference>
<accession>A0AA88CXU9</accession>
<keyword evidence="8" id="KW-1185">Reference proteome</keyword>
<evidence type="ECO:0000313" key="8">
    <source>
        <dbReference type="Proteomes" id="UP001187192"/>
    </source>
</evidence>
<dbReference type="InterPro" id="IPR015943">
    <property type="entry name" value="WD40/YVTN_repeat-like_dom_sf"/>
</dbReference>
<dbReference type="PANTHER" id="PTHR11871">
    <property type="entry name" value="PROTEIN PHOSPHATASE PP2A REGULATORY SUBUNIT B"/>
    <property type="match status" value="1"/>
</dbReference>
<dbReference type="SUPFAM" id="SSF50978">
    <property type="entry name" value="WD40 repeat-like"/>
    <property type="match status" value="1"/>
</dbReference>
<dbReference type="Proteomes" id="UP001187192">
    <property type="component" value="Unassembled WGS sequence"/>
</dbReference>
<dbReference type="Gene3D" id="2.130.10.10">
    <property type="entry name" value="YVTN repeat-like/Quinoprotein amine dehydrogenase"/>
    <property type="match status" value="1"/>
</dbReference>
<evidence type="ECO:0000256" key="3">
    <source>
        <dbReference type="ARBA" id="ARBA00022737"/>
    </source>
</evidence>
<evidence type="ECO:0000256" key="6">
    <source>
        <dbReference type="SAM" id="MobiDB-lite"/>
    </source>
</evidence>
<dbReference type="FunFam" id="2.130.10.10:FF:000569">
    <property type="entry name" value="Serine/threonine-protein phosphatase 2A 55 kDa regulatory subunit B"/>
    <property type="match status" value="1"/>
</dbReference>
<dbReference type="GO" id="GO:0019888">
    <property type="term" value="F:protein phosphatase regulator activity"/>
    <property type="evidence" value="ECO:0007669"/>
    <property type="project" value="InterPro"/>
</dbReference>
<dbReference type="Pfam" id="PF00400">
    <property type="entry name" value="WD40"/>
    <property type="match status" value="1"/>
</dbReference>
<dbReference type="EMBL" id="BTGU01000005">
    <property type="protein sequence ID" value="GMN35965.1"/>
    <property type="molecule type" value="Genomic_DNA"/>
</dbReference>
<evidence type="ECO:0000256" key="1">
    <source>
        <dbReference type="ARBA" id="ARBA00008259"/>
    </source>
</evidence>
<feature type="region of interest" description="Disordered" evidence="6">
    <location>
        <begin position="403"/>
        <end position="422"/>
    </location>
</feature>
<comment type="caution">
    <text evidence="7">The sequence shown here is derived from an EMBL/GenBank/DDBJ whole genome shotgun (WGS) entry which is preliminary data.</text>
</comment>
<comment type="function">
    <text evidence="4">The B regulatory subunit may modulate substrate selectivity and catalytic activity, and may also direct the localization of the catalytic enzyme to a particular subcellular compartment.</text>
</comment>
<dbReference type="InterPro" id="IPR036322">
    <property type="entry name" value="WD40_repeat_dom_sf"/>
</dbReference>
<comment type="similarity">
    <text evidence="1 5">Belongs to the phosphatase 2A regulatory subunit B family.</text>
</comment>